<evidence type="ECO:0008006" key="4">
    <source>
        <dbReference type="Google" id="ProtNLM"/>
    </source>
</evidence>
<organism evidence="2 3">
    <name type="scientific">Pseudoscardovia suis</name>
    <dbReference type="NCBI Taxonomy" id="987063"/>
    <lineage>
        <taxon>Bacteria</taxon>
        <taxon>Bacillati</taxon>
        <taxon>Actinomycetota</taxon>
        <taxon>Actinomycetes</taxon>
        <taxon>Bifidobacteriales</taxon>
        <taxon>Bifidobacteriaceae</taxon>
        <taxon>Pseudoscardovia</taxon>
    </lineage>
</organism>
<feature type="compositionally biased region" description="Basic residues" evidence="1">
    <location>
        <begin position="18"/>
        <end position="30"/>
    </location>
</feature>
<feature type="region of interest" description="Disordered" evidence="1">
    <location>
        <begin position="1"/>
        <end position="57"/>
    </location>
</feature>
<feature type="compositionally biased region" description="Polar residues" evidence="1">
    <location>
        <begin position="31"/>
        <end position="55"/>
    </location>
</feature>
<dbReference type="RefSeq" id="WP_094691784.1">
    <property type="nucleotide sequence ID" value="NZ_MWWQ01000014.1"/>
</dbReference>
<protein>
    <recommendedName>
        <fullName evidence="4">DUF4192 family protein</fullName>
    </recommendedName>
</protein>
<proteinExistence type="predicted"/>
<reference evidence="2 3" key="1">
    <citation type="journal article" date="2017" name="BMC Genomics">
        <title>Comparative genomic and phylogenomic analyses of the Bifidobacteriaceae family.</title>
        <authorList>
            <person name="Lugli G.A."/>
            <person name="Milani C."/>
            <person name="Turroni F."/>
            <person name="Duranti S."/>
            <person name="Mancabelli L."/>
            <person name="Mangifesta M."/>
            <person name="Ferrario C."/>
            <person name="Modesto M."/>
            <person name="Mattarelli P."/>
            <person name="Jiri K."/>
            <person name="van Sinderen D."/>
            <person name="Ventura M."/>
        </authorList>
    </citation>
    <scope>NUCLEOTIDE SEQUENCE [LARGE SCALE GENOMIC DNA]</scope>
    <source>
        <strain evidence="2 3">DSM 24744</strain>
    </source>
</reference>
<dbReference type="EMBL" id="MWWQ01000014">
    <property type="protein sequence ID" value="OZG49669.1"/>
    <property type="molecule type" value="Genomic_DNA"/>
</dbReference>
<dbReference type="OrthoDB" id="3243184at2"/>
<evidence type="ECO:0000313" key="2">
    <source>
        <dbReference type="EMBL" id="OZG49669.1"/>
    </source>
</evidence>
<sequence>MSQQSKQQPLPTGESHHHVSSRPRTPHSRNSRPQDSRSYGSRPQDSQAHDPQTAQRAAEACETAGCAGGMDQAPTLSLMMQHVKECAGVARGVQHMTLDEPAIKRAAQDFHSQRLEKGLVEADGAWFAPAVDEWMDALAGGEARLSEESLLHIVAGTRETLSMRDAMLVSVLCPLTRRSMKLLASDPHDVNSAKTVYDALNGVFRDPGTFPDATRCATGLRLFSVVVEAVPRKDRAHPLACVAYICWWMGFLDESRRCSDEALRIDPGCSLASIILTAAEFNVLPAWADSAVDERNAGDRQ</sequence>
<accession>A0A261ES29</accession>
<gene>
    <name evidence="2" type="ORF">PSSU_1493</name>
</gene>
<dbReference type="Proteomes" id="UP000216454">
    <property type="component" value="Unassembled WGS sequence"/>
</dbReference>
<evidence type="ECO:0000256" key="1">
    <source>
        <dbReference type="SAM" id="MobiDB-lite"/>
    </source>
</evidence>
<evidence type="ECO:0000313" key="3">
    <source>
        <dbReference type="Proteomes" id="UP000216454"/>
    </source>
</evidence>
<keyword evidence="3" id="KW-1185">Reference proteome</keyword>
<name>A0A261ES29_9BIFI</name>
<feature type="compositionally biased region" description="Polar residues" evidence="1">
    <location>
        <begin position="1"/>
        <end position="10"/>
    </location>
</feature>
<dbReference type="AlphaFoldDB" id="A0A261ES29"/>
<comment type="caution">
    <text evidence="2">The sequence shown here is derived from an EMBL/GenBank/DDBJ whole genome shotgun (WGS) entry which is preliminary data.</text>
</comment>